<dbReference type="OrthoDB" id="9805159at2"/>
<feature type="domain" description="Glycosyl hydrolase family 13 catalytic" evidence="1">
    <location>
        <begin position="201"/>
        <end position="551"/>
    </location>
</feature>
<dbReference type="SUPFAM" id="SSF51445">
    <property type="entry name" value="(Trans)glycosidases"/>
    <property type="match status" value="1"/>
</dbReference>
<dbReference type="Pfam" id="PF00128">
    <property type="entry name" value="Alpha-amylase"/>
    <property type="match status" value="1"/>
</dbReference>
<dbReference type="EMBL" id="LWQS01000060">
    <property type="protein sequence ID" value="OAN45035.1"/>
    <property type="molecule type" value="Genomic_DNA"/>
</dbReference>
<dbReference type="SUPFAM" id="SSF51011">
    <property type="entry name" value="Glycosyl hydrolase domain"/>
    <property type="match status" value="1"/>
</dbReference>
<accession>A0A178MAG4</accession>
<dbReference type="Gene3D" id="3.20.20.80">
    <property type="entry name" value="Glycosidases"/>
    <property type="match status" value="1"/>
</dbReference>
<keyword evidence="3" id="KW-1185">Reference proteome</keyword>
<organism evidence="2 3">
    <name type="scientific">Chloroflexus islandicus</name>
    <dbReference type="NCBI Taxonomy" id="1707952"/>
    <lineage>
        <taxon>Bacteria</taxon>
        <taxon>Bacillati</taxon>
        <taxon>Chloroflexota</taxon>
        <taxon>Chloroflexia</taxon>
        <taxon>Chloroflexales</taxon>
        <taxon>Chloroflexineae</taxon>
        <taxon>Chloroflexaceae</taxon>
        <taxon>Chloroflexus</taxon>
    </lineage>
</organism>
<dbReference type="InterPro" id="IPR017853">
    <property type="entry name" value="GH"/>
</dbReference>
<name>A0A178MAG4_9CHLR</name>
<dbReference type="STRING" id="1707952.A6A03_02455"/>
<sequence>MEQIHVSADFIFGTMATDSRRLGYVRAEMAGISHRYRMEPAAPRAGEPVRLFVTLGPSITADRVSVYYTTDGSEPAGCRGQPAPGSAVAHGHHLASHWDTLLWGYMEEWAIDLPPQPSGTVVRYRIEAWLSKGEGSLWYSEVIGATEGDGSVLGHPGPGDHYLREMGAEFNLTFFRRPRTCAYRVGDEGAPAWLDEAVIYHVFIDRFHPGPDRQFANPPTPMGIYGGTLAGVTAKLDYIASLGTTAIWLSPLFPSPSHHGYNATDYYSVEPRMGTLADLQTLIAAAHDRGMRVIFDYTANHFSSRHPIFQRAITDPSSPERDWFIFTQYPDQYVSFFGVAELPQLDLDHPPARQFMIDAARYWLEQGVDGYRLDYTIGPSHDFWTAFRAAMRAIKPDCVLLGEAVDTAEILRSYVGRLDGCLDFLLLQAIRRFFAFDEISASTFAIFLNRHLAYFPPGFALPSFLDNHDMNRFLWVARGDTRRLRLAALCQYTLPHSPVLYYGTEVGLSQRLDVRHADGSGHPEESRLPMLWGDDQDRDLLQFYRQLGALRRATTAIWRGERVFTHIDDQKRQLAYTCTANGATWLVALNNAPHASAIPLPAGRWEVALATQTADVIAGNVILPAYGGAILRRQE</sequence>
<dbReference type="SMART" id="SM00642">
    <property type="entry name" value="Aamy"/>
    <property type="match status" value="1"/>
</dbReference>
<evidence type="ECO:0000313" key="2">
    <source>
        <dbReference type="EMBL" id="OAN45035.1"/>
    </source>
</evidence>
<dbReference type="Gene3D" id="2.60.40.1180">
    <property type="entry name" value="Golgi alpha-mannosidase II"/>
    <property type="match status" value="1"/>
</dbReference>
<dbReference type="PANTHER" id="PTHR10357:SF199">
    <property type="entry name" value="ALPHA AMYLASE CATALYTIC REGION"/>
    <property type="match status" value="1"/>
</dbReference>
<dbReference type="InterPro" id="IPR006047">
    <property type="entry name" value="GH13_cat_dom"/>
</dbReference>
<evidence type="ECO:0000259" key="1">
    <source>
        <dbReference type="SMART" id="SM00642"/>
    </source>
</evidence>
<evidence type="ECO:0000313" key="3">
    <source>
        <dbReference type="Proteomes" id="UP000078287"/>
    </source>
</evidence>
<gene>
    <name evidence="2" type="ORF">A6A03_02455</name>
</gene>
<dbReference type="GO" id="GO:0005975">
    <property type="term" value="P:carbohydrate metabolic process"/>
    <property type="evidence" value="ECO:0007669"/>
    <property type="project" value="InterPro"/>
</dbReference>
<dbReference type="Proteomes" id="UP000078287">
    <property type="component" value="Unassembled WGS sequence"/>
</dbReference>
<dbReference type="FunFam" id="3.20.20.80:FF:000314">
    <property type="entry name" value="Alpha amylase catalytic region"/>
    <property type="match status" value="1"/>
</dbReference>
<protein>
    <submittedName>
        <fullName evidence="2">Alpha-amylase</fullName>
    </submittedName>
</protein>
<comment type="caution">
    <text evidence="2">The sequence shown here is derived from an EMBL/GenBank/DDBJ whole genome shotgun (WGS) entry which is preliminary data.</text>
</comment>
<dbReference type="InterPro" id="IPR013780">
    <property type="entry name" value="Glyco_hydro_b"/>
</dbReference>
<dbReference type="PANTHER" id="PTHR10357">
    <property type="entry name" value="ALPHA-AMYLASE FAMILY MEMBER"/>
    <property type="match status" value="1"/>
</dbReference>
<proteinExistence type="predicted"/>
<dbReference type="RefSeq" id="WP_066788394.1">
    <property type="nucleotide sequence ID" value="NZ_LWQS01000060.1"/>
</dbReference>
<dbReference type="AlphaFoldDB" id="A0A178MAG4"/>
<reference evidence="2 3" key="1">
    <citation type="submission" date="2016-04" db="EMBL/GenBank/DDBJ databases">
        <title>Chloroflexus islandicus sp. nov., a thermophilic filamentous anoxygenic phototrophic bacterium from geyser Strokkur (Iceland).</title>
        <authorList>
            <person name="Gaisin V.A."/>
            <person name="Kalashnikov A.M."/>
            <person name="Sukhacheva M.V."/>
            <person name="Grouzdev D.S."/>
            <person name="Ivanov T.M."/>
            <person name="Kuznetsov B."/>
            <person name="Gorlenko V.M."/>
        </authorList>
    </citation>
    <scope>NUCLEOTIDE SEQUENCE [LARGE SCALE GENOMIC DNA]</scope>
    <source>
        <strain evidence="3">isl-2</strain>
    </source>
</reference>